<keyword evidence="2 10" id="KW-1003">Cell membrane</keyword>
<keyword evidence="10" id="KW-0915">Sodium</keyword>
<evidence type="ECO:0000256" key="1">
    <source>
        <dbReference type="ARBA" id="ARBA00004651"/>
    </source>
</evidence>
<proteinExistence type="inferred from homology"/>
<keyword evidence="10" id="KW-0479">Metal-binding</keyword>
<accession>A0A3N2C075</accession>
<dbReference type="Proteomes" id="UP000266915">
    <property type="component" value="Unassembled WGS sequence"/>
</dbReference>
<keyword evidence="12" id="KW-1185">Reference proteome</keyword>
<feature type="transmembrane region" description="Helical" evidence="10">
    <location>
        <begin position="93"/>
        <end position="117"/>
    </location>
</feature>
<dbReference type="GO" id="GO:0005886">
    <property type="term" value="C:plasma membrane"/>
    <property type="evidence" value="ECO:0007669"/>
    <property type="project" value="UniProtKB-SubCell"/>
</dbReference>
<dbReference type="AlphaFoldDB" id="A0A3N2C075"/>
<reference evidence="11 12" key="1">
    <citation type="submission" date="2018-11" db="EMBL/GenBank/DDBJ databases">
        <title>Sequencing the genomes of 1000 actinobacteria strains.</title>
        <authorList>
            <person name="Klenk H.-P."/>
        </authorList>
    </citation>
    <scope>NUCLEOTIDE SEQUENCE [LARGE SCALE GENOMIC DNA]</scope>
    <source>
        <strain evidence="11 12">DSM 14012</strain>
    </source>
</reference>
<evidence type="ECO:0000313" key="12">
    <source>
        <dbReference type="Proteomes" id="UP000266915"/>
    </source>
</evidence>
<feature type="binding site" evidence="10">
    <location>
        <position position="74"/>
    </location>
    <ligand>
        <name>Na(+)</name>
        <dbReference type="ChEBI" id="CHEBI:29101"/>
        <note>structural</note>
    </ligand>
</feature>
<evidence type="ECO:0000313" key="11">
    <source>
        <dbReference type="EMBL" id="ROR80714.1"/>
    </source>
</evidence>
<comment type="activity regulation">
    <text evidence="10">Na(+) is not transported, but it plays an essential structural role and its presence is essential for fluoride channel function.</text>
</comment>
<evidence type="ECO:0000256" key="7">
    <source>
        <dbReference type="ARBA" id="ARBA00035120"/>
    </source>
</evidence>
<comment type="caution">
    <text evidence="11">The sequence shown here is derived from an EMBL/GenBank/DDBJ whole genome shotgun (WGS) entry which is preliminary data.</text>
</comment>
<evidence type="ECO:0000256" key="8">
    <source>
        <dbReference type="ARBA" id="ARBA00035585"/>
    </source>
</evidence>
<name>A0A3N2C075_9MICO</name>
<comment type="similarity">
    <text evidence="7 10">Belongs to the fluoride channel Fluc/FEX (TC 1.A.43) family.</text>
</comment>
<feature type="binding site" evidence="10">
    <location>
        <position position="71"/>
    </location>
    <ligand>
        <name>Na(+)</name>
        <dbReference type="ChEBI" id="CHEBI:29101"/>
        <note>structural</note>
    </ligand>
</feature>
<dbReference type="GO" id="GO:0062054">
    <property type="term" value="F:fluoride channel activity"/>
    <property type="evidence" value="ECO:0007669"/>
    <property type="project" value="UniProtKB-UniRule"/>
</dbReference>
<evidence type="ECO:0000256" key="4">
    <source>
        <dbReference type="ARBA" id="ARBA00022989"/>
    </source>
</evidence>
<evidence type="ECO:0000256" key="10">
    <source>
        <dbReference type="HAMAP-Rule" id="MF_00454"/>
    </source>
</evidence>
<evidence type="ECO:0000256" key="5">
    <source>
        <dbReference type="ARBA" id="ARBA00023136"/>
    </source>
</evidence>
<keyword evidence="6 10" id="KW-0407">Ion channel</keyword>
<dbReference type="HAMAP" id="MF_00454">
    <property type="entry name" value="FluC"/>
    <property type="match status" value="1"/>
</dbReference>
<feature type="transmembrane region" description="Helical" evidence="10">
    <location>
        <begin position="29"/>
        <end position="49"/>
    </location>
</feature>
<comment type="function">
    <text evidence="9 10">Fluoride-specific ion channel. Important for reducing fluoride concentration in the cell, thus reducing its toxicity.</text>
</comment>
<dbReference type="GO" id="GO:0046872">
    <property type="term" value="F:metal ion binding"/>
    <property type="evidence" value="ECO:0007669"/>
    <property type="project" value="UniProtKB-KW"/>
</dbReference>
<sequence>MVALGGAIGTGAREAISLAIPPVGGVPVAILGINVVGAFLLGLLLESLLRRGPDAGRRRDLRLFLGTGVLGGFTTYSALAADSSVLLIEGSALVGVLYAVGSVVLGALASWGGVVLARRIGGGRS</sequence>
<organism evidence="11 12">
    <name type="scientific">Plantibacter flavus</name>
    <dbReference type="NCBI Taxonomy" id="150123"/>
    <lineage>
        <taxon>Bacteria</taxon>
        <taxon>Bacillati</taxon>
        <taxon>Actinomycetota</taxon>
        <taxon>Actinomycetes</taxon>
        <taxon>Micrococcales</taxon>
        <taxon>Microbacteriaceae</taxon>
        <taxon>Plantibacter</taxon>
    </lineage>
</organism>
<dbReference type="EMBL" id="RKHL01000001">
    <property type="protein sequence ID" value="ROR80714.1"/>
    <property type="molecule type" value="Genomic_DNA"/>
</dbReference>
<evidence type="ECO:0000256" key="3">
    <source>
        <dbReference type="ARBA" id="ARBA00022692"/>
    </source>
</evidence>
<keyword evidence="4 10" id="KW-1133">Transmembrane helix</keyword>
<comment type="subcellular location">
    <subcellularLocation>
        <location evidence="1 10">Cell membrane</location>
        <topology evidence="1 10">Multi-pass membrane protein</topology>
    </subcellularLocation>
</comment>
<evidence type="ECO:0000256" key="9">
    <source>
        <dbReference type="ARBA" id="ARBA00049940"/>
    </source>
</evidence>
<gene>
    <name evidence="10" type="primary">fluC</name>
    <name evidence="10" type="synonym">crcB</name>
    <name evidence="11" type="ORF">EDD42_0757</name>
</gene>
<keyword evidence="3 10" id="KW-0812">Transmembrane</keyword>
<evidence type="ECO:0000256" key="6">
    <source>
        <dbReference type="ARBA" id="ARBA00023303"/>
    </source>
</evidence>
<dbReference type="InterPro" id="IPR003691">
    <property type="entry name" value="FluC"/>
</dbReference>
<evidence type="ECO:0000256" key="2">
    <source>
        <dbReference type="ARBA" id="ARBA00022475"/>
    </source>
</evidence>
<keyword evidence="10" id="KW-0813">Transport</keyword>
<feature type="transmembrane region" description="Helical" evidence="10">
    <location>
        <begin position="61"/>
        <end position="81"/>
    </location>
</feature>
<dbReference type="Pfam" id="PF02537">
    <property type="entry name" value="CRCB"/>
    <property type="match status" value="1"/>
</dbReference>
<dbReference type="GO" id="GO:0140114">
    <property type="term" value="P:cellular detoxification of fluoride"/>
    <property type="evidence" value="ECO:0007669"/>
    <property type="project" value="UniProtKB-UniRule"/>
</dbReference>
<comment type="catalytic activity">
    <reaction evidence="8">
        <text>fluoride(in) = fluoride(out)</text>
        <dbReference type="Rhea" id="RHEA:76159"/>
        <dbReference type="ChEBI" id="CHEBI:17051"/>
    </reaction>
    <physiologicalReaction direction="left-to-right" evidence="8">
        <dbReference type="Rhea" id="RHEA:76160"/>
    </physiologicalReaction>
</comment>
<keyword evidence="5 10" id="KW-0472">Membrane</keyword>
<protein>
    <recommendedName>
        <fullName evidence="10">Fluoride-specific ion channel FluC</fullName>
    </recommendedName>
</protein>
<keyword evidence="10" id="KW-0406">Ion transport</keyword>